<comment type="caution">
    <text evidence="1">The sequence shown here is derived from an EMBL/GenBank/DDBJ whole genome shotgun (WGS) entry which is preliminary data.</text>
</comment>
<evidence type="ECO:0000313" key="1">
    <source>
        <dbReference type="EMBL" id="KAH3755800.1"/>
    </source>
</evidence>
<protein>
    <submittedName>
        <fullName evidence="1">Uncharacterized protein</fullName>
    </submittedName>
</protein>
<organism evidence="1 2">
    <name type="scientific">Dreissena polymorpha</name>
    <name type="common">Zebra mussel</name>
    <name type="synonym">Mytilus polymorpha</name>
    <dbReference type="NCBI Taxonomy" id="45954"/>
    <lineage>
        <taxon>Eukaryota</taxon>
        <taxon>Metazoa</taxon>
        <taxon>Spiralia</taxon>
        <taxon>Lophotrochozoa</taxon>
        <taxon>Mollusca</taxon>
        <taxon>Bivalvia</taxon>
        <taxon>Autobranchia</taxon>
        <taxon>Heteroconchia</taxon>
        <taxon>Euheterodonta</taxon>
        <taxon>Imparidentia</taxon>
        <taxon>Neoheterodontei</taxon>
        <taxon>Myida</taxon>
        <taxon>Dreissenoidea</taxon>
        <taxon>Dreissenidae</taxon>
        <taxon>Dreissena</taxon>
    </lineage>
</organism>
<reference evidence="1" key="1">
    <citation type="journal article" date="2019" name="bioRxiv">
        <title>The Genome of the Zebra Mussel, Dreissena polymorpha: A Resource for Invasive Species Research.</title>
        <authorList>
            <person name="McCartney M.A."/>
            <person name="Auch B."/>
            <person name="Kono T."/>
            <person name="Mallez S."/>
            <person name="Zhang Y."/>
            <person name="Obille A."/>
            <person name="Becker A."/>
            <person name="Abrahante J.E."/>
            <person name="Garbe J."/>
            <person name="Badalamenti J.P."/>
            <person name="Herman A."/>
            <person name="Mangelson H."/>
            <person name="Liachko I."/>
            <person name="Sullivan S."/>
            <person name="Sone E.D."/>
            <person name="Koren S."/>
            <person name="Silverstein K.A.T."/>
            <person name="Beckman K.B."/>
            <person name="Gohl D.M."/>
        </authorList>
    </citation>
    <scope>NUCLEOTIDE SEQUENCE</scope>
    <source>
        <strain evidence="1">Duluth1</strain>
        <tissue evidence="1">Whole animal</tissue>
    </source>
</reference>
<proteinExistence type="predicted"/>
<gene>
    <name evidence="1" type="ORF">DPMN_190499</name>
</gene>
<dbReference type="EMBL" id="JAIWYP010000010">
    <property type="protein sequence ID" value="KAH3755800.1"/>
    <property type="molecule type" value="Genomic_DNA"/>
</dbReference>
<evidence type="ECO:0000313" key="2">
    <source>
        <dbReference type="Proteomes" id="UP000828390"/>
    </source>
</evidence>
<name>A0A9D4IBT2_DREPO</name>
<reference evidence="1" key="2">
    <citation type="submission" date="2020-11" db="EMBL/GenBank/DDBJ databases">
        <authorList>
            <person name="McCartney M.A."/>
            <person name="Auch B."/>
            <person name="Kono T."/>
            <person name="Mallez S."/>
            <person name="Becker A."/>
            <person name="Gohl D.M."/>
            <person name="Silverstein K.A.T."/>
            <person name="Koren S."/>
            <person name="Bechman K.B."/>
            <person name="Herman A."/>
            <person name="Abrahante J.E."/>
            <person name="Garbe J."/>
        </authorList>
    </citation>
    <scope>NUCLEOTIDE SEQUENCE</scope>
    <source>
        <strain evidence="1">Duluth1</strain>
        <tissue evidence="1">Whole animal</tissue>
    </source>
</reference>
<dbReference type="Proteomes" id="UP000828390">
    <property type="component" value="Unassembled WGS sequence"/>
</dbReference>
<keyword evidence="2" id="KW-1185">Reference proteome</keyword>
<accession>A0A9D4IBT2</accession>
<dbReference type="AlphaFoldDB" id="A0A9D4IBT2"/>
<sequence>MFQTIAAIELYHAQREVANYLELAYLNLADHPDAAKEVRDFRLYSFNTCEILSIDNLRLGTCTCTIKTRLTAMP</sequence>